<sequence>MFKDRTFHLIGVGGVGMSGLARLLRALGARVSGCDLRRTSTTEALVREGIEVFYGHHPSHLEGCEVVVYSSAIPPHHPELEAARRLGIPVLPRAEMLAEIMASHPKSIAVAGSHGKTTTASMIAAVLSGAGLDPTVAVGGRVNNLGVNACLGKGEYLVAETDESDGSFLMLRPYIAVITNIDREHLDFYADFEAIKRAFLRFTHRVSPEGALVLCADDSGVREILPGVSGRFLTYGFTSEAELRGEVISRGAFPRVRVNFRGRLLGDFRLPVPGLHNAENALAAIGVGLLLGLTFEDILKGLSIFRGVGRRLEFKGEVYQVPVFDDYAHHPRELRATLRTLRELFPERRILAVFQPHRYTRTRALWREFVQVLCEPDILFLTEIYPASERPLPGVTGESFYRAVKRIRGARPTLYAADLEAVRAQVEFFLSPGDLVVTLGAGDVYRVGEDLLRETRMVQVA</sequence>
<evidence type="ECO:0000256" key="2">
    <source>
        <dbReference type="ARBA" id="ARBA00004752"/>
    </source>
</evidence>
<dbReference type="PANTHER" id="PTHR43445:SF3">
    <property type="entry name" value="UDP-N-ACETYLMURAMATE--L-ALANINE LIGASE"/>
    <property type="match status" value="1"/>
</dbReference>
<dbReference type="GO" id="GO:0009252">
    <property type="term" value="P:peptidoglycan biosynthetic process"/>
    <property type="evidence" value="ECO:0007669"/>
    <property type="project" value="UniProtKB-UniRule"/>
</dbReference>
<dbReference type="Pfam" id="PF02875">
    <property type="entry name" value="Mur_ligase_C"/>
    <property type="match status" value="1"/>
</dbReference>
<comment type="subcellular location">
    <subcellularLocation>
        <location evidence="1 14">Cytoplasm</location>
    </subcellularLocation>
</comment>
<evidence type="ECO:0000256" key="7">
    <source>
        <dbReference type="ARBA" id="ARBA00022741"/>
    </source>
</evidence>
<evidence type="ECO:0000259" key="15">
    <source>
        <dbReference type="Pfam" id="PF01225"/>
    </source>
</evidence>
<comment type="function">
    <text evidence="14">Cell wall formation.</text>
</comment>
<dbReference type="NCBIfam" id="TIGR01082">
    <property type="entry name" value="murC"/>
    <property type="match status" value="1"/>
</dbReference>
<comment type="catalytic activity">
    <reaction evidence="13 14">
        <text>UDP-N-acetyl-alpha-D-muramate + L-alanine + ATP = UDP-N-acetyl-alpha-D-muramoyl-L-alanine + ADP + phosphate + H(+)</text>
        <dbReference type="Rhea" id="RHEA:23372"/>
        <dbReference type="ChEBI" id="CHEBI:15378"/>
        <dbReference type="ChEBI" id="CHEBI:30616"/>
        <dbReference type="ChEBI" id="CHEBI:43474"/>
        <dbReference type="ChEBI" id="CHEBI:57972"/>
        <dbReference type="ChEBI" id="CHEBI:70757"/>
        <dbReference type="ChEBI" id="CHEBI:83898"/>
        <dbReference type="ChEBI" id="CHEBI:456216"/>
        <dbReference type="EC" id="6.3.2.8"/>
    </reaction>
</comment>
<keyword evidence="10 14" id="KW-0573">Peptidoglycan synthesis</keyword>
<feature type="domain" description="Mur ligase N-terminal catalytic" evidence="15">
    <location>
        <begin position="7"/>
        <end position="103"/>
    </location>
</feature>
<dbReference type="InterPro" id="IPR050061">
    <property type="entry name" value="MurCDEF_pg_biosynth"/>
</dbReference>
<evidence type="ECO:0000256" key="8">
    <source>
        <dbReference type="ARBA" id="ARBA00022840"/>
    </source>
</evidence>
<dbReference type="EC" id="6.3.2.8" evidence="3 14"/>
<evidence type="ECO:0000256" key="10">
    <source>
        <dbReference type="ARBA" id="ARBA00022984"/>
    </source>
</evidence>
<comment type="pathway">
    <text evidence="2 14">Cell wall biogenesis; peptidoglycan biosynthesis.</text>
</comment>
<accession>A0A7C3GK97</accession>
<dbReference type="Gene3D" id="3.90.190.20">
    <property type="entry name" value="Mur ligase, C-terminal domain"/>
    <property type="match status" value="1"/>
</dbReference>
<reference evidence="18" key="1">
    <citation type="journal article" date="2020" name="mSystems">
        <title>Genome- and Community-Level Interaction Insights into Carbon Utilization and Element Cycling Functions of Hydrothermarchaeota in Hydrothermal Sediment.</title>
        <authorList>
            <person name="Zhou Z."/>
            <person name="Liu Y."/>
            <person name="Xu W."/>
            <person name="Pan J."/>
            <person name="Luo Z.H."/>
            <person name="Li M."/>
        </authorList>
    </citation>
    <scope>NUCLEOTIDE SEQUENCE [LARGE SCALE GENOMIC DNA]</scope>
    <source>
        <strain evidence="18">HyVt-483</strain>
    </source>
</reference>
<evidence type="ECO:0000259" key="17">
    <source>
        <dbReference type="Pfam" id="PF08245"/>
    </source>
</evidence>
<proteinExistence type="inferred from homology"/>
<comment type="similarity">
    <text evidence="14">Belongs to the MurCDEF family.</text>
</comment>
<dbReference type="Proteomes" id="UP000886043">
    <property type="component" value="Unassembled WGS sequence"/>
</dbReference>
<keyword evidence="5 14" id="KW-0436">Ligase</keyword>
<keyword evidence="6 14" id="KW-0132">Cell division</keyword>
<evidence type="ECO:0000256" key="4">
    <source>
        <dbReference type="ARBA" id="ARBA00022490"/>
    </source>
</evidence>
<evidence type="ECO:0000259" key="16">
    <source>
        <dbReference type="Pfam" id="PF02875"/>
    </source>
</evidence>
<keyword evidence="9 14" id="KW-0133">Cell shape</keyword>
<keyword evidence="11 14" id="KW-0131">Cell cycle</keyword>
<dbReference type="Pfam" id="PF08245">
    <property type="entry name" value="Mur_ligase_M"/>
    <property type="match status" value="1"/>
</dbReference>
<dbReference type="GO" id="GO:0008763">
    <property type="term" value="F:UDP-N-acetylmuramate-L-alanine ligase activity"/>
    <property type="evidence" value="ECO:0007669"/>
    <property type="project" value="UniProtKB-UniRule"/>
</dbReference>
<organism evidence="18">
    <name type="scientific">Thermosulfurimonas dismutans</name>
    <dbReference type="NCBI Taxonomy" id="999894"/>
    <lineage>
        <taxon>Bacteria</taxon>
        <taxon>Pseudomonadati</taxon>
        <taxon>Thermodesulfobacteriota</taxon>
        <taxon>Thermodesulfobacteria</taxon>
        <taxon>Thermodesulfobacteriales</taxon>
        <taxon>Thermodesulfobacteriaceae</taxon>
        <taxon>Thermosulfurimonas</taxon>
    </lineage>
</organism>
<evidence type="ECO:0000256" key="12">
    <source>
        <dbReference type="ARBA" id="ARBA00023316"/>
    </source>
</evidence>
<feature type="domain" description="Mur ligase central" evidence="17">
    <location>
        <begin position="110"/>
        <end position="287"/>
    </location>
</feature>
<keyword evidence="7 14" id="KW-0547">Nucleotide-binding</keyword>
<protein>
    <recommendedName>
        <fullName evidence="3 14">UDP-N-acetylmuramate--L-alanine ligase</fullName>
        <ecNumber evidence="3 14">6.3.2.8</ecNumber>
    </recommendedName>
    <alternativeName>
        <fullName evidence="14">UDP-N-acetylmuramoyl-L-alanine synthetase</fullName>
    </alternativeName>
</protein>
<dbReference type="InterPro" id="IPR036615">
    <property type="entry name" value="Mur_ligase_C_dom_sf"/>
</dbReference>
<dbReference type="GO" id="GO:0008360">
    <property type="term" value="P:regulation of cell shape"/>
    <property type="evidence" value="ECO:0007669"/>
    <property type="project" value="UniProtKB-KW"/>
</dbReference>
<dbReference type="PANTHER" id="PTHR43445">
    <property type="entry name" value="UDP-N-ACETYLMURAMATE--L-ALANINE LIGASE-RELATED"/>
    <property type="match status" value="1"/>
</dbReference>
<evidence type="ECO:0000256" key="3">
    <source>
        <dbReference type="ARBA" id="ARBA00012211"/>
    </source>
</evidence>
<feature type="domain" description="Mur ligase C-terminal" evidence="16">
    <location>
        <begin position="310"/>
        <end position="442"/>
    </location>
</feature>
<dbReference type="GO" id="GO:0051301">
    <property type="term" value="P:cell division"/>
    <property type="evidence" value="ECO:0007669"/>
    <property type="project" value="UniProtKB-KW"/>
</dbReference>
<keyword evidence="4 14" id="KW-0963">Cytoplasm</keyword>
<dbReference type="HAMAP" id="MF_00046">
    <property type="entry name" value="MurC"/>
    <property type="match status" value="1"/>
</dbReference>
<dbReference type="GO" id="GO:0071555">
    <property type="term" value="P:cell wall organization"/>
    <property type="evidence" value="ECO:0007669"/>
    <property type="project" value="UniProtKB-KW"/>
</dbReference>
<dbReference type="InterPro" id="IPR005758">
    <property type="entry name" value="UDP-N-AcMur_Ala_ligase_MurC"/>
</dbReference>
<evidence type="ECO:0000256" key="13">
    <source>
        <dbReference type="ARBA" id="ARBA00047833"/>
    </source>
</evidence>
<dbReference type="Gene3D" id="3.40.1190.10">
    <property type="entry name" value="Mur-like, catalytic domain"/>
    <property type="match status" value="1"/>
</dbReference>
<keyword evidence="8 14" id="KW-0067">ATP-binding</keyword>
<dbReference type="SUPFAM" id="SSF53623">
    <property type="entry name" value="MurD-like peptide ligases, catalytic domain"/>
    <property type="match status" value="1"/>
</dbReference>
<dbReference type="InterPro" id="IPR013221">
    <property type="entry name" value="Mur_ligase_cen"/>
</dbReference>
<comment type="caution">
    <text evidence="18">The sequence shown here is derived from an EMBL/GenBank/DDBJ whole genome shotgun (WGS) entry which is preliminary data.</text>
</comment>
<evidence type="ECO:0000256" key="6">
    <source>
        <dbReference type="ARBA" id="ARBA00022618"/>
    </source>
</evidence>
<dbReference type="AlphaFoldDB" id="A0A7C3GK97"/>
<evidence type="ECO:0000256" key="5">
    <source>
        <dbReference type="ARBA" id="ARBA00022598"/>
    </source>
</evidence>
<dbReference type="InterPro" id="IPR004101">
    <property type="entry name" value="Mur_ligase_C"/>
</dbReference>
<evidence type="ECO:0000256" key="14">
    <source>
        <dbReference type="HAMAP-Rule" id="MF_00046"/>
    </source>
</evidence>
<evidence type="ECO:0000256" key="11">
    <source>
        <dbReference type="ARBA" id="ARBA00023306"/>
    </source>
</evidence>
<dbReference type="Pfam" id="PF01225">
    <property type="entry name" value="Mur_ligase"/>
    <property type="match status" value="1"/>
</dbReference>
<feature type="binding site" evidence="14">
    <location>
        <begin position="112"/>
        <end position="118"/>
    </location>
    <ligand>
        <name>ATP</name>
        <dbReference type="ChEBI" id="CHEBI:30616"/>
    </ligand>
</feature>
<dbReference type="InterPro" id="IPR000713">
    <property type="entry name" value="Mur_ligase_N"/>
</dbReference>
<dbReference type="SUPFAM" id="SSF51984">
    <property type="entry name" value="MurCD N-terminal domain"/>
    <property type="match status" value="1"/>
</dbReference>
<dbReference type="SUPFAM" id="SSF53244">
    <property type="entry name" value="MurD-like peptide ligases, peptide-binding domain"/>
    <property type="match status" value="1"/>
</dbReference>
<evidence type="ECO:0000313" key="18">
    <source>
        <dbReference type="EMBL" id="HFC97621.1"/>
    </source>
</evidence>
<name>A0A7C3GK97_9BACT</name>
<dbReference type="GO" id="GO:0005524">
    <property type="term" value="F:ATP binding"/>
    <property type="evidence" value="ECO:0007669"/>
    <property type="project" value="UniProtKB-UniRule"/>
</dbReference>
<dbReference type="EMBL" id="DRMH01000049">
    <property type="protein sequence ID" value="HFC97621.1"/>
    <property type="molecule type" value="Genomic_DNA"/>
</dbReference>
<dbReference type="InterPro" id="IPR036565">
    <property type="entry name" value="Mur-like_cat_sf"/>
</dbReference>
<evidence type="ECO:0000256" key="9">
    <source>
        <dbReference type="ARBA" id="ARBA00022960"/>
    </source>
</evidence>
<evidence type="ECO:0000256" key="1">
    <source>
        <dbReference type="ARBA" id="ARBA00004496"/>
    </source>
</evidence>
<dbReference type="UniPathway" id="UPA00219"/>
<dbReference type="GO" id="GO:0005737">
    <property type="term" value="C:cytoplasm"/>
    <property type="evidence" value="ECO:0007669"/>
    <property type="project" value="UniProtKB-SubCell"/>
</dbReference>
<dbReference type="Gene3D" id="3.40.50.720">
    <property type="entry name" value="NAD(P)-binding Rossmann-like Domain"/>
    <property type="match status" value="1"/>
</dbReference>
<keyword evidence="12 14" id="KW-0961">Cell wall biogenesis/degradation</keyword>
<gene>
    <name evidence="14" type="primary">murC</name>
    <name evidence="18" type="ORF">ENJ40_04060</name>
</gene>